<feature type="transmembrane region" description="Helical" evidence="6">
    <location>
        <begin position="680"/>
        <end position="705"/>
    </location>
</feature>
<evidence type="ECO:0000256" key="5">
    <source>
        <dbReference type="ARBA" id="ARBA00023136"/>
    </source>
</evidence>
<evidence type="ECO:0000256" key="2">
    <source>
        <dbReference type="ARBA" id="ARBA00022475"/>
    </source>
</evidence>
<protein>
    <recommendedName>
        <fullName evidence="11">ABC transporter permease</fullName>
    </recommendedName>
</protein>
<feature type="transmembrane region" description="Helical" evidence="6">
    <location>
        <begin position="766"/>
        <end position="789"/>
    </location>
</feature>
<dbReference type="Pfam" id="PF02687">
    <property type="entry name" value="FtsX"/>
    <property type="match status" value="2"/>
</dbReference>
<feature type="domain" description="MacB-like periplasmic core" evidence="8">
    <location>
        <begin position="21"/>
        <end position="236"/>
    </location>
</feature>
<reference evidence="9 10" key="1">
    <citation type="submission" date="2013-07" db="EMBL/GenBank/DDBJ databases">
        <title>Comparative Genomic and Metabolomic Analysis of Twelve Strains of Pseudoalteromonas luteoviolacea.</title>
        <authorList>
            <person name="Vynne N.G."/>
            <person name="Mansson M."/>
            <person name="Gram L."/>
        </authorList>
    </citation>
    <scope>NUCLEOTIDE SEQUENCE [LARGE SCALE GENOMIC DNA]</scope>
    <source>
        <strain evidence="9 10">DSM 6061</strain>
    </source>
</reference>
<feature type="transmembrane region" description="Helical" evidence="6">
    <location>
        <begin position="367"/>
        <end position="397"/>
    </location>
</feature>
<evidence type="ECO:0000313" key="10">
    <source>
        <dbReference type="Proteomes" id="UP000076643"/>
    </source>
</evidence>
<evidence type="ECO:0000256" key="4">
    <source>
        <dbReference type="ARBA" id="ARBA00022989"/>
    </source>
</evidence>
<name>A0A166XH95_9GAMM</name>
<dbReference type="GO" id="GO:0022857">
    <property type="term" value="F:transmembrane transporter activity"/>
    <property type="evidence" value="ECO:0007669"/>
    <property type="project" value="TreeGrafter"/>
</dbReference>
<feature type="transmembrane region" description="Helical" evidence="6">
    <location>
        <begin position="277"/>
        <end position="303"/>
    </location>
</feature>
<organism evidence="9 10">
    <name type="scientific">Pseudoalteromonas luteoviolacea DSM 6061</name>
    <dbReference type="NCBI Taxonomy" id="1365250"/>
    <lineage>
        <taxon>Bacteria</taxon>
        <taxon>Pseudomonadati</taxon>
        <taxon>Pseudomonadota</taxon>
        <taxon>Gammaproteobacteria</taxon>
        <taxon>Alteromonadales</taxon>
        <taxon>Pseudoalteromonadaceae</taxon>
        <taxon>Pseudoalteromonas</taxon>
    </lineage>
</organism>
<comment type="subcellular location">
    <subcellularLocation>
        <location evidence="1">Cell membrane</location>
        <topology evidence="1">Multi-pass membrane protein</topology>
    </subcellularLocation>
</comment>
<dbReference type="RefSeq" id="WP_063355912.1">
    <property type="nucleotide sequence ID" value="NZ_AQHB01000037.1"/>
</dbReference>
<evidence type="ECO:0000256" key="1">
    <source>
        <dbReference type="ARBA" id="ARBA00004651"/>
    </source>
</evidence>
<proteinExistence type="predicted"/>
<evidence type="ECO:0000313" key="9">
    <source>
        <dbReference type="EMBL" id="KZN40316.1"/>
    </source>
</evidence>
<dbReference type="InterPro" id="IPR025857">
    <property type="entry name" value="MacB_PCD"/>
</dbReference>
<dbReference type="GO" id="GO:0005886">
    <property type="term" value="C:plasma membrane"/>
    <property type="evidence" value="ECO:0007669"/>
    <property type="project" value="UniProtKB-SubCell"/>
</dbReference>
<feature type="domain" description="ABC3 transporter permease C-terminal" evidence="7">
    <location>
        <begin position="283"/>
        <end position="396"/>
    </location>
</feature>
<evidence type="ECO:0000259" key="8">
    <source>
        <dbReference type="Pfam" id="PF12704"/>
    </source>
</evidence>
<keyword evidence="2" id="KW-1003">Cell membrane</keyword>
<evidence type="ECO:0000259" key="7">
    <source>
        <dbReference type="Pfam" id="PF02687"/>
    </source>
</evidence>
<evidence type="ECO:0008006" key="11">
    <source>
        <dbReference type="Google" id="ProtNLM"/>
    </source>
</evidence>
<comment type="caution">
    <text evidence="9">The sequence shown here is derived from an EMBL/GenBank/DDBJ whole genome shotgun (WGS) entry which is preliminary data.</text>
</comment>
<evidence type="ECO:0000256" key="3">
    <source>
        <dbReference type="ARBA" id="ARBA00022692"/>
    </source>
</evidence>
<accession>A0A166XH95</accession>
<dbReference type="InterPro" id="IPR050250">
    <property type="entry name" value="Macrolide_Exporter_MacB"/>
</dbReference>
<evidence type="ECO:0000256" key="6">
    <source>
        <dbReference type="SAM" id="Phobius"/>
    </source>
</evidence>
<dbReference type="PANTHER" id="PTHR30572">
    <property type="entry name" value="MEMBRANE COMPONENT OF TRANSPORTER-RELATED"/>
    <property type="match status" value="1"/>
</dbReference>
<feature type="transmembrane region" description="Helical" evidence="6">
    <location>
        <begin position="20"/>
        <end position="43"/>
    </location>
</feature>
<gene>
    <name evidence="9" type="ORF">N475_12685</name>
</gene>
<feature type="transmembrane region" description="Helical" evidence="6">
    <location>
        <begin position="418"/>
        <end position="438"/>
    </location>
</feature>
<sequence length="803" mass="88667">MFSSYLTTSLRAFSKHKQHFALNVLGLSIGLAAAIMVTLFAVYELSFDRTQPNAERVYRVHTDYRSWGLQLVGTAGSDAPEMMKEQSQVEDVLLLASADGLEFYNAALALTVKVADRQVQLPHFYAVSGNLLDFVNLNVLSGSVQDAISLPDQLALSQSTAISLFGHTNIVGEQLNHDSGSYTVAAVFEDLPENTHFYFHTLTAVPKHAEPDVHGYVYMRLTPNADATAVETELNRTFNDRQQGRRKTLTLHMVPMLDVYFNSRGPFEMKQGGSEQVMWVSVALAVILLLVASTNFINLNIAAAARRAKEVGVRKALGASRLQLVQQFLTEALLVVSISGLIALALIEITLPWVNQMLGRNLSLDFSIWFLVSVVGVIILVGVLSGLYPALFISSFSAKRVLSGDLQRGQTAIWVRKLTLYLQSVLSIALIIAAVTIYKQMALVNDLEVGYGKTDRLLVKSLPSELLFKADNNRLFDSIRALPGVSQVTISNTNLTVDMNGELFLTWPNGEQIEGTQPTVSTGYHAVETLGLTLLAGRDFVPQYGADWAHTDDQDVRRYAILITESLMKLAGYDDPNDIIGKQATAHRGRTQVTIVGVVADVKLGSAKQQKLPLSFRLGVNSLPSADIVVKLDKSASPEQVSRQLQAMVVEQLKLHEVSITRIEDEYQRAHISEHRVQQLVLFFSSLAVFLTCLGVLGLASFSALRRQKEVAVRKVLGASRYSIVNLLAREYLVLIAAAVLLAFPASYWFLDGWLSHFNERISQVVWVYVFSAMFVALSTWITVALLAFRAASVRPSLILRYE</sequence>
<feature type="transmembrane region" description="Helical" evidence="6">
    <location>
        <begin position="324"/>
        <end position="347"/>
    </location>
</feature>
<keyword evidence="5 6" id="KW-0472">Membrane</keyword>
<keyword evidence="10" id="KW-1185">Reference proteome</keyword>
<dbReference type="EMBL" id="AUYB01000096">
    <property type="protein sequence ID" value="KZN40316.1"/>
    <property type="molecule type" value="Genomic_DNA"/>
</dbReference>
<feature type="domain" description="MacB-like periplasmic core" evidence="8">
    <location>
        <begin position="425"/>
        <end position="647"/>
    </location>
</feature>
<feature type="transmembrane region" description="Helical" evidence="6">
    <location>
        <begin position="732"/>
        <end position="751"/>
    </location>
</feature>
<dbReference type="Pfam" id="PF12704">
    <property type="entry name" value="MacB_PCD"/>
    <property type="match status" value="2"/>
</dbReference>
<dbReference type="Proteomes" id="UP000076643">
    <property type="component" value="Unassembled WGS sequence"/>
</dbReference>
<dbReference type="AlphaFoldDB" id="A0A166XH95"/>
<keyword evidence="4 6" id="KW-1133">Transmembrane helix</keyword>
<feature type="domain" description="ABC3 transporter permease C-terminal" evidence="7">
    <location>
        <begin position="683"/>
        <end position="793"/>
    </location>
</feature>
<dbReference type="InterPro" id="IPR003838">
    <property type="entry name" value="ABC3_permease_C"/>
</dbReference>
<dbReference type="PANTHER" id="PTHR30572:SF18">
    <property type="entry name" value="ABC-TYPE MACROLIDE FAMILY EXPORT SYSTEM PERMEASE COMPONENT 2"/>
    <property type="match status" value="1"/>
</dbReference>
<dbReference type="PATRIC" id="fig|1365250.3.peg.1768"/>
<dbReference type="STRING" id="43657.S4054249_20560"/>
<keyword evidence="3 6" id="KW-0812">Transmembrane</keyword>